<dbReference type="Gene3D" id="3.50.50.60">
    <property type="entry name" value="FAD/NAD(P)-binding domain"/>
    <property type="match status" value="2"/>
</dbReference>
<evidence type="ECO:0000259" key="2">
    <source>
        <dbReference type="Pfam" id="PF01593"/>
    </source>
</evidence>
<comment type="caution">
    <text evidence="3">The sequence shown here is derived from an EMBL/GenBank/DDBJ whole genome shotgun (WGS) entry which is preliminary data.</text>
</comment>
<keyword evidence="4" id="KW-1185">Reference proteome</keyword>
<dbReference type="SUPFAM" id="SSF54373">
    <property type="entry name" value="FAD-linked reductases, C-terminal domain"/>
    <property type="match status" value="1"/>
</dbReference>
<dbReference type="RefSeq" id="WP_115808703.1">
    <property type="nucleotide sequence ID" value="NZ_QREI01000002.1"/>
</dbReference>
<comment type="similarity">
    <text evidence="1">Belongs to the flavin monoamine oxidase family.</text>
</comment>
<evidence type="ECO:0000313" key="3">
    <source>
        <dbReference type="EMBL" id="REE25723.1"/>
    </source>
</evidence>
<dbReference type="AlphaFoldDB" id="A0A3D9N691"/>
<reference evidence="3 4" key="1">
    <citation type="submission" date="2018-07" db="EMBL/GenBank/DDBJ databases">
        <title>Genomic Encyclopedia of Type Strains, Phase III (KMG-III): the genomes of soil and plant-associated and newly described type strains.</title>
        <authorList>
            <person name="Whitman W."/>
        </authorList>
    </citation>
    <scope>NUCLEOTIDE SEQUENCE [LARGE SCALE GENOMIC DNA]</scope>
    <source>
        <strain evidence="3 4">CECT 7948</strain>
    </source>
</reference>
<proteinExistence type="inferred from homology"/>
<dbReference type="InterPro" id="IPR002937">
    <property type="entry name" value="Amino_oxidase"/>
</dbReference>
<protein>
    <submittedName>
        <fullName evidence="3">Monoamine oxidase</fullName>
    </submittedName>
</protein>
<gene>
    <name evidence="3" type="ORF">DFQ09_102314</name>
</gene>
<dbReference type="InterPro" id="IPR050703">
    <property type="entry name" value="Flavin_MAO"/>
</dbReference>
<dbReference type="InterPro" id="IPR036188">
    <property type="entry name" value="FAD/NAD-bd_sf"/>
</dbReference>
<evidence type="ECO:0000313" key="4">
    <source>
        <dbReference type="Proteomes" id="UP000256919"/>
    </source>
</evidence>
<name>A0A3D9N691_9FLAO</name>
<dbReference type="PANTHER" id="PTHR43563">
    <property type="entry name" value="AMINE OXIDASE"/>
    <property type="match status" value="1"/>
</dbReference>
<sequence>MNKSIVIIGAGLSGLYLGYLLKKAGFTIKILEANDRIGGRIFTKKTHDTPVELGATWLWKYNKELMALCQELKLTLFEQAMAGEALFEATTASTVQRFKLPANQDISYRIAGGTLALLEQLAAHFSEDELLLNATVKTIKEQGNAIEVITEHSTFIADSVVSTMPPQLLVNSIHFPVALDEDLVHVANHCHTWMKDSIKFAVVYNTPFWKKKGLSGTGFSHVGPFTEIYDHSDVAHKRFALMGFLNGNLAAETKAQREVLVKHQLLKFFGDDGENYLSYEEKVWSQAPLTTTATDTYLNPHANNGHPIFQNMYLNGKFIVAGSETSPSYGGYMEGAIYRGHQIALQLKRQFL</sequence>
<dbReference type="EMBL" id="QREI01000002">
    <property type="protein sequence ID" value="REE25723.1"/>
    <property type="molecule type" value="Genomic_DNA"/>
</dbReference>
<dbReference type="GO" id="GO:0016491">
    <property type="term" value="F:oxidoreductase activity"/>
    <property type="evidence" value="ECO:0007669"/>
    <property type="project" value="InterPro"/>
</dbReference>
<feature type="domain" description="Amine oxidase" evidence="2">
    <location>
        <begin position="90"/>
        <end position="344"/>
    </location>
</feature>
<evidence type="ECO:0000256" key="1">
    <source>
        <dbReference type="ARBA" id="ARBA00005995"/>
    </source>
</evidence>
<dbReference type="Pfam" id="PF13450">
    <property type="entry name" value="NAD_binding_8"/>
    <property type="match status" value="1"/>
</dbReference>
<dbReference type="Proteomes" id="UP000256919">
    <property type="component" value="Unassembled WGS sequence"/>
</dbReference>
<accession>A0A3D9N691</accession>
<dbReference type="PANTHER" id="PTHR43563:SF14">
    <property type="entry name" value="AMINE OXIDASE"/>
    <property type="match status" value="1"/>
</dbReference>
<dbReference type="SUPFAM" id="SSF51905">
    <property type="entry name" value="FAD/NAD(P)-binding domain"/>
    <property type="match status" value="1"/>
</dbReference>
<organism evidence="3 4">
    <name type="scientific">Winogradskyella pacifica</name>
    <dbReference type="NCBI Taxonomy" id="664642"/>
    <lineage>
        <taxon>Bacteria</taxon>
        <taxon>Pseudomonadati</taxon>
        <taxon>Bacteroidota</taxon>
        <taxon>Flavobacteriia</taxon>
        <taxon>Flavobacteriales</taxon>
        <taxon>Flavobacteriaceae</taxon>
        <taxon>Winogradskyella</taxon>
    </lineage>
</organism>
<dbReference type="Pfam" id="PF01593">
    <property type="entry name" value="Amino_oxidase"/>
    <property type="match status" value="1"/>
</dbReference>
<dbReference type="OrthoDB" id="56323at2"/>